<gene>
    <name evidence="2" type="ORF">M441DRAFT_46186</name>
</gene>
<dbReference type="InterPro" id="IPR011990">
    <property type="entry name" value="TPR-like_helical_dom_sf"/>
</dbReference>
<name>A0A2T3ZCH9_TRIA4</name>
<dbReference type="Gene3D" id="1.25.40.10">
    <property type="entry name" value="Tetratricopeptide repeat domain"/>
    <property type="match status" value="1"/>
</dbReference>
<dbReference type="STRING" id="1042311.A0A2T3ZCH9"/>
<dbReference type="OrthoDB" id="2913095at2759"/>
<proteinExistence type="predicted"/>
<dbReference type="SUPFAM" id="SSF48452">
    <property type="entry name" value="TPR-like"/>
    <property type="match status" value="1"/>
</dbReference>
<feature type="repeat" description="TPR" evidence="1">
    <location>
        <begin position="250"/>
        <end position="283"/>
    </location>
</feature>
<accession>A0A2T3ZCH9</accession>
<evidence type="ECO:0000313" key="3">
    <source>
        <dbReference type="Proteomes" id="UP000240493"/>
    </source>
</evidence>
<dbReference type="Proteomes" id="UP000240493">
    <property type="component" value="Unassembled WGS sequence"/>
</dbReference>
<reference evidence="2 3" key="1">
    <citation type="submission" date="2016-07" db="EMBL/GenBank/DDBJ databases">
        <title>Multiple horizontal gene transfer events from other fungi enriched the ability of initially mycotrophic Trichoderma (Ascomycota) to feed on dead plant biomass.</title>
        <authorList>
            <consortium name="DOE Joint Genome Institute"/>
            <person name="Aerts A."/>
            <person name="Atanasova L."/>
            <person name="Chenthamara K."/>
            <person name="Zhang J."/>
            <person name="Grujic M."/>
            <person name="Henrissat B."/>
            <person name="Kuo A."/>
            <person name="Salamov A."/>
            <person name="Lipzen A."/>
            <person name="Labutti K."/>
            <person name="Barry K."/>
            <person name="Miao Y."/>
            <person name="Rahimi M.J."/>
            <person name="Shen Q."/>
            <person name="Grigoriev I.V."/>
            <person name="Kubicek C.P."/>
            <person name="Druzhinina I.S."/>
        </authorList>
    </citation>
    <scope>NUCLEOTIDE SEQUENCE [LARGE SCALE GENOMIC DNA]</scope>
    <source>
        <strain evidence="2 3">CBS 433.97</strain>
    </source>
</reference>
<keyword evidence="1" id="KW-0802">TPR repeat</keyword>
<evidence type="ECO:0000313" key="2">
    <source>
        <dbReference type="EMBL" id="PTB42511.1"/>
    </source>
</evidence>
<dbReference type="AlphaFoldDB" id="A0A2T3ZCH9"/>
<protein>
    <submittedName>
        <fullName evidence="2">Uncharacterized protein</fullName>
    </submittedName>
</protein>
<dbReference type="EMBL" id="KZ679260">
    <property type="protein sequence ID" value="PTB42511.1"/>
    <property type="molecule type" value="Genomic_DNA"/>
</dbReference>
<organism evidence="2 3">
    <name type="scientific">Trichoderma asperellum (strain ATCC 204424 / CBS 433.97 / NBRC 101777)</name>
    <dbReference type="NCBI Taxonomy" id="1042311"/>
    <lineage>
        <taxon>Eukaryota</taxon>
        <taxon>Fungi</taxon>
        <taxon>Dikarya</taxon>
        <taxon>Ascomycota</taxon>
        <taxon>Pezizomycotina</taxon>
        <taxon>Sordariomycetes</taxon>
        <taxon>Hypocreomycetidae</taxon>
        <taxon>Hypocreales</taxon>
        <taxon>Hypocreaceae</taxon>
        <taxon>Trichoderma</taxon>
    </lineage>
</organism>
<evidence type="ECO:0000256" key="1">
    <source>
        <dbReference type="PROSITE-ProRule" id="PRU00339"/>
    </source>
</evidence>
<keyword evidence="3" id="KW-1185">Reference proteome</keyword>
<sequence>MYDAHPAIVKHALHYLTSAPDVRTKPIGDYLARKLPAQLDKLSQADGYDEILSSDKKEIGDGLFSLLVSGEVIERHWESLKYILWFGEDSQVEILRKWLQDPGAIGHLGRLDKYWLKSVSASQRPNRELLIPLMKKIAPHWLQDRTWGSKDCFGALRRFLTLDPLEVESENEMTVSKELERAEKWCQDALSPTSRDSLSAIELENPSLSCFKGLAESYYENDELLSACSSMEKALSLVKAAESPDNEELTSIYLRLASWYIPLQQPERAVTHYEQALEVSPDNQDALSGILTIRIDSGPEGKTHAFIIAMNEPNSKEPGLSRLASTLLSQADDYGYGSPLRTWSLLEPVETDLVTKVFMLEGGPQQSLIDELTEFVKAKCPLGATQLERIKAVQEELQTRIATFSQEAGESDNLEAKEDIQKALNVLESALAPNEGLTNGASGDASMIPLDSKDIAKKLRRHMWHGVGL</sequence>
<dbReference type="Pfam" id="PF13424">
    <property type="entry name" value="TPR_12"/>
    <property type="match status" value="1"/>
</dbReference>
<dbReference type="PROSITE" id="PS50005">
    <property type="entry name" value="TPR"/>
    <property type="match status" value="1"/>
</dbReference>
<dbReference type="InterPro" id="IPR019734">
    <property type="entry name" value="TPR_rpt"/>
</dbReference>